<evidence type="ECO:0000256" key="1">
    <source>
        <dbReference type="ARBA" id="ARBA00023242"/>
    </source>
</evidence>
<feature type="compositionally biased region" description="Polar residues" evidence="2">
    <location>
        <begin position="10"/>
        <end position="21"/>
    </location>
</feature>
<accession>A0AAJ0CVC6</accession>
<dbReference type="InterPro" id="IPR021858">
    <property type="entry name" value="Fun_TF"/>
</dbReference>
<protein>
    <submittedName>
        <fullName evidence="3">Uncharacterized protein</fullName>
    </submittedName>
</protein>
<name>A0AAJ0CVC6_9HYPO</name>
<dbReference type="Pfam" id="PF11951">
    <property type="entry name" value="Fungal_trans_2"/>
    <property type="match status" value="1"/>
</dbReference>
<comment type="caution">
    <text evidence="3">The sequence shown here is derived from an EMBL/GenBank/DDBJ whole genome shotgun (WGS) entry which is preliminary data.</text>
</comment>
<evidence type="ECO:0000256" key="2">
    <source>
        <dbReference type="SAM" id="MobiDB-lite"/>
    </source>
</evidence>
<dbReference type="EMBL" id="JASWJB010000054">
    <property type="protein sequence ID" value="KAK2603875.1"/>
    <property type="molecule type" value="Genomic_DNA"/>
</dbReference>
<proteinExistence type="predicted"/>
<keyword evidence="4" id="KW-1185">Reference proteome</keyword>
<organism evidence="3 4">
    <name type="scientific">Conoideocrella luteorostrata</name>
    <dbReference type="NCBI Taxonomy" id="1105319"/>
    <lineage>
        <taxon>Eukaryota</taxon>
        <taxon>Fungi</taxon>
        <taxon>Dikarya</taxon>
        <taxon>Ascomycota</taxon>
        <taxon>Pezizomycotina</taxon>
        <taxon>Sordariomycetes</taxon>
        <taxon>Hypocreomycetidae</taxon>
        <taxon>Hypocreales</taxon>
        <taxon>Clavicipitaceae</taxon>
        <taxon>Conoideocrella</taxon>
    </lineage>
</organism>
<dbReference type="AlphaFoldDB" id="A0AAJ0CVC6"/>
<evidence type="ECO:0000313" key="3">
    <source>
        <dbReference type="EMBL" id="KAK2603875.1"/>
    </source>
</evidence>
<keyword evidence="1" id="KW-0539">Nucleus</keyword>
<evidence type="ECO:0000313" key="4">
    <source>
        <dbReference type="Proteomes" id="UP001251528"/>
    </source>
</evidence>
<feature type="region of interest" description="Disordered" evidence="2">
    <location>
        <begin position="1"/>
        <end position="32"/>
    </location>
</feature>
<gene>
    <name evidence="3" type="ORF">QQS21_003910</name>
</gene>
<reference evidence="3" key="1">
    <citation type="submission" date="2023-06" db="EMBL/GenBank/DDBJ databases">
        <title>Conoideocrella luteorostrata (Hypocreales: Clavicipitaceae), a potential biocontrol fungus for elongate hemlock scale in United States Christmas tree production areas.</title>
        <authorList>
            <person name="Barrett H."/>
            <person name="Lovett B."/>
            <person name="Macias A.M."/>
            <person name="Stajich J.E."/>
            <person name="Kasson M.T."/>
        </authorList>
    </citation>
    <scope>NUCLEOTIDE SEQUENCE</scope>
    <source>
        <strain evidence="3">ARSEF 14590</strain>
    </source>
</reference>
<dbReference type="Proteomes" id="UP001251528">
    <property type="component" value="Unassembled WGS sequence"/>
</dbReference>
<sequence>MVMQDALIPPSNQEGSVSISAELSKDPEESTDAETVSSFYHTQEIATHDHPSTVCQTTTPATHYLSLPIEDFHIDQGNIEAFQDMVTPLSLTFDDQIDNALNCLLPSTTADHLGAGTPENEISLLVQFMEYSFPRQYSLHRPPSIVQKGWLMRLMLRSATFYSASLGMSAYYLYLSEPSDASFREMCLDSYQRHREMAIRNFEELCSTSSPDVGEVIICGVHISRLEALGKNFRSCTLYLERVAKYIGKQGHRLQKSSEYGSLLQQTLPAAQDMTSSAWSLAPGVSPCAPITQPSAMELDAEVFFVANFLWNDVLCSSVGKRMPPAADVYQRLLADGAFSAVFLEVTGCETWIMVVIMNIISLEVKKGEQVARGSLSMHGLVSQAHKIEEMVDQELARLSTLCQSQWEEEPNFGAAGRDHIQSLIYGHAVITFLNTVVSGALNGVPEIHQSITRAIPAWGMVPPTMNLRNLAWAYSTSASLATGAQREVFRIVAARMSHESVDAYGLHETYHGVEQCWKETDRHSSAKSNAPCDWRDIHQKLNLSIQFV</sequence>